<gene>
    <name evidence="2" type="ORF">E2C01_048344</name>
</gene>
<name>A0A5B7GBB3_PORTR</name>
<dbReference type="EMBL" id="VSRR010012350">
    <property type="protein sequence ID" value="MPC54428.1"/>
    <property type="molecule type" value="Genomic_DNA"/>
</dbReference>
<comment type="caution">
    <text evidence="2">The sequence shown here is derived from an EMBL/GenBank/DDBJ whole genome shotgun (WGS) entry which is preliminary data.</text>
</comment>
<dbReference type="AlphaFoldDB" id="A0A5B7GBB3"/>
<feature type="region of interest" description="Disordered" evidence="1">
    <location>
        <begin position="36"/>
        <end position="59"/>
    </location>
</feature>
<dbReference type="Proteomes" id="UP000324222">
    <property type="component" value="Unassembled WGS sequence"/>
</dbReference>
<accession>A0A5B7GBB3</accession>
<reference evidence="2 3" key="1">
    <citation type="submission" date="2019-05" db="EMBL/GenBank/DDBJ databases">
        <title>Another draft genome of Portunus trituberculatus and its Hox gene families provides insights of decapod evolution.</title>
        <authorList>
            <person name="Jeong J.-H."/>
            <person name="Song I."/>
            <person name="Kim S."/>
            <person name="Choi T."/>
            <person name="Kim D."/>
            <person name="Ryu S."/>
            <person name="Kim W."/>
        </authorList>
    </citation>
    <scope>NUCLEOTIDE SEQUENCE [LARGE SCALE GENOMIC DNA]</scope>
    <source>
        <tissue evidence="2">Muscle</tissue>
    </source>
</reference>
<evidence type="ECO:0000256" key="1">
    <source>
        <dbReference type="SAM" id="MobiDB-lite"/>
    </source>
</evidence>
<evidence type="ECO:0000313" key="3">
    <source>
        <dbReference type="Proteomes" id="UP000324222"/>
    </source>
</evidence>
<evidence type="ECO:0000313" key="2">
    <source>
        <dbReference type="EMBL" id="MPC54428.1"/>
    </source>
</evidence>
<organism evidence="2 3">
    <name type="scientific">Portunus trituberculatus</name>
    <name type="common">Swimming crab</name>
    <name type="synonym">Neptunus trituberculatus</name>
    <dbReference type="NCBI Taxonomy" id="210409"/>
    <lineage>
        <taxon>Eukaryota</taxon>
        <taxon>Metazoa</taxon>
        <taxon>Ecdysozoa</taxon>
        <taxon>Arthropoda</taxon>
        <taxon>Crustacea</taxon>
        <taxon>Multicrustacea</taxon>
        <taxon>Malacostraca</taxon>
        <taxon>Eumalacostraca</taxon>
        <taxon>Eucarida</taxon>
        <taxon>Decapoda</taxon>
        <taxon>Pleocyemata</taxon>
        <taxon>Brachyura</taxon>
        <taxon>Eubrachyura</taxon>
        <taxon>Portunoidea</taxon>
        <taxon>Portunidae</taxon>
        <taxon>Portuninae</taxon>
        <taxon>Portunus</taxon>
    </lineage>
</organism>
<feature type="compositionally biased region" description="Basic and acidic residues" evidence="1">
    <location>
        <begin position="47"/>
        <end position="59"/>
    </location>
</feature>
<protein>
    <submittedName>
        <fullName evidence="2">Uncharacterized protein</fullName>
    </submittedName>
</protein>
<proteinExistence type="predicted"/>
<sequence length="59" mass="6833">MQTKTFITWTQHDTSPRHTYRLVIQLAEVQLAVTAPRPTRPRTPDPVTKDTKRLETCCP</sequence>
<keyword evidence="3" id="KW-1185">Reference proteome</keyword>